<name>A0A2T0X114_9RHOB</name>
<dbReference type="OrthoDB" id="9813630at2"/>
<evidence type="ECO:0000313" key="2">
    <source>
        <dbReference type="EMBL" id="PRY92638.1"/>
    </source>
</evidence>
<dbReference type="GO" id="GO:0016829">
    <property type="term" value="F:lyase activity"/>
    <property type="evidence" value="ECO:0007669"/>
    <property type="project" value="UniProtKB-KW"/>
</dbReference>
<dbReference type="RefSeq" id="WP_106160319.1">
    <property type="nucleotide sequence ID" value="NZ_PVTT01000002.1"/>
</dbReference>
<proteinExistence type="predicted"/>
<dbReference type="PROSITE" id="PS51819">
    <property type="entry name" value="VOC"/>
    <property type="match status" value="1"/>
</dbReference>
<keyword evidence="2" id="KW-0456">Lyase</keyword>
<keyword evidence="2" id="KW-0223">Dioxygenase</keyword>
<organism evidence="2 3">
    <name type="scientific">Hasllibacter halocynthiae</name>
    <dbReference type="NCBI Taxonomy" id="595589"/>
    <lineage>
        <taxon>Bacteria</taxon>
        <taxon>Pseudomonadati</taxon>
        <taxon>Pseudomonadota</taxon>
        <taxon>Alphaproteobacteria</taxon>
        <taxon>Rhodobacterales</taxon>
        <taxon>Roseobacteraceae</taxon>
        <taxon>Hasllibacter</taxon>
    </lineage>
</organism>
<dbReference type="PANTHER" id="PTHR39175:SF1">
    <property type="entry name" value="FAMILY PROTEIN, PUTATIVE (AFU_ORTHOLOGUE AFUA_3G15060)-RELATED"/>
    <property type="match status" value="1"/>
</dbReference>
<keyword evidence="3" id="KW-1185">Reference proteome</keyword>
<protein>
    <submittedName>
        <fullName evidence="2">Catechol 2,3-dioxygenase-like lactoylglutathione lyase family enzyme</fullName>
    </submittedName>
</protein>
<dbReference type="EMBL" id="PVTT01000002">
    <property type="protein sequence ID" value="PRY92638.1"/>
    <property type="molecule type" value="Genomic_DNA"/>
</dbReference>
<gene>
    <name evidence="2" type="ORF">BCF33_1489</name>
</gene>
<dbReference type="GO" id="GO:0051213">
    <property type="term" value="F:dioxygenase activity"/>
    <property type="evidence" value="ECO:0007669"/>
    <property type="project" value="UniProtKB-KW"/>
</dbReference>
<dbReference type="InterPro" id="IPR029068">
    <property type="entry name" value="Glyas_Bleomycin-R_OHBP_Dase"/>
</dbReference>
<dbReference type="Pfam" id="PF00903">
    <property type="entry name" value="Glyoxalase"/>
    <property type="match status" value="1"/>
</dbReference>
<evidence type="ECO:0000313" key="3">
    <source>
        <dbReference type="Proteomes" id="UP000238801"/>
    </source>
</evidence>
<sequence>MIDGLHHVQLAMPEGGEDAARAFYGGVLGMTEAAKPSALVGRGGVWFEAGGARVHLGVERPFVPARKAHPCLLVADVGRARARLAAAGVASAAGEDLPDLRRVYVADPFGNRIEIAEIRP</sequence>
<comment type="caution">
    <text evidence="2">The sequence shown here is derived from an EMBL/GenBank/DDBJ whole genome shotgun (WGS) entry which is preliminary data.</text>
</comment>
<accession>A0A2T0X114</accession>
<evidence type="ECO:0000259" key="1">
    <source>
        <dbReference type="PROSITE" id="PS51819"/>
    </source>
</evidence>
<reference evidence="2 3" key="1">
    <citation type="submission" date="2018-03" db="EMBL/GenBank/DDBJ databases">
        <title>Genomic Encyclopedia of Archaeal and Bacterial Type Strains, Phase II (KMG-II): from individual species to whole genera.</title>
        <authorList>
            <person name="Goeker M."/>
        </authorList>
    </citation>
    <scope>NUCLEOTIDE SEQUENCE [LARGE SCALE GENOMIC DNA]</scope>
    <source>
        <strain evidence="2 3">DSM 29318</strain>
    </source>
</reference>
<dbReference type="Proteomes" id="UP000238801">
    <property type="component" value="Unassembled WGS sequence"/>
</dbReference>
<dbReference type="SUPFAM" id="SSF54593">
    <property type="entry name" value="Glyoxalase/Bleomycin resistance protein/Dihydroxybiphenyl dioxygenase"/>
    <property type="match status" value="1"/>
</dbReference>
<feature type="domain" description="VOC" evidence="1">
    <location>
        <begin position="4"/>
        <end position="118"/>
    </location>
</feature>
<keyword evidence="2" id="KW-0560">Oxidoreductase</keyword>
<dbReference type="Gene3D" id="3.10.180.10">
    <property type="entry name" value="2,3-Dihydroxybiphenyl 1,2-Dioxygenase, domain 1"/>
    <property type="match status" value="1"/>
</dbReference>
<dbReference type="InterPro" id="IPR037523">
    <property type="entry name" value="VOC_core"/>
</dbReference>
<dbReference type="PANTHER" id="PTHR39175">
    <property type="entry name" value="FAMILY PROTEIN, PUTATIVE (AFU_ORTHOLOGUE AFUA_3G15060)-RELATED"/>
    <property type="match status" value="1"/>
</dbReference>
<dbReference type="InterPro" id="IPR004360">
    <property type="entry name" value="Glyas_Fos-R_dOase_dom"/>
</dbReference>
<dbReference type="AlphaFoldDB" id="A0A2T0X114"/>